<dbReference type="EMBL" id="KV417717">
    <property type="protein sequence ID" value="KZP08633.1"/>
    <property type="molecule type" value="Genomic_DNA"/>
</dbReference>
<dbReference type="Proteomes" id="UP000076532">
    <property type="component" value="Unassembled WGS sequence"/>
</dbReference>
<evidence type="ECO:0000313" key="2">
    <source>
        <dbReference type="Proteomes" id="UP000076532"/>
    </source>
</evidence>
<reference evidence="1 2" key="1">
    <citation type="journal article" date="2016" name="Mol. Biol. Evol.">
        <title>Comparative Genomics of Early-Diverging Mushroom-Forming Fungi Provides Insights into the Origins of Lignocellulose Decay Capabilities.</title>
        <authorList>
            <person name="Nagy L.G."/>
            <person name="Riley R."/>
            <person name="Tritt A."/>
            <person name="Adam C."/>
            <person name="Daum C."/>
            <person name="Floudas D."/>
            <person name="Sun H."/>
            <person name="Yadav J.S."/>
            <person name="Pangilinan J."/>
            <person name="Larsson K.H."/>
            <person name="Matsuura K."/>
            <person name="Barry K."/>
            <person name="Labutti K."/>
            <person name="Kuo R."/>
            <person name="Ohm R.A."/>
            <person name="Bhattacharya S.S."/>
            <person name="Shirouzu T."/>
            <person name="Yoshinaga Y."/>
            <person name="Martin F.M."/>
            <person name="Grigoriev I.V."/>
            <person name="Hibbett D.S."/>
        </authorList>
    </citation>
    <scope>NUCLEOTIDE SEQUENCE [LARGE SCALE GENOMIC DNA]</scope>
    <source>
        <strain evidence="1 2">CBS 109695</strain>
    </source>
</reference>
<evidence type="ECO:0008006" key="3">
    <source>
        <dbReference type="Google" id="ProtNLM"/>
    </source>
</evidence>
<name>A0A165XKG1_9AGAM</name>
<organism evidence="1 2">
    <name type="scientific">Athelia psychrophila</name>
    <dbReference type="NCBI Taxonomy" id="1759441"/>
    <lineage>
        <taxon>Eukaryota</taxon>
        <taxon>Fungi</taxon>
        <taxon>Dikarya</taxon>
        <taxon>Basidiomycota</taxon>
        <taxon>Agaricomycotina</taxon>
        <taxon>Agaricomycetes</taxon>
        <taxon>Agaricomycetidae</taxon>
        <taxon>Atheliales</taxon>
        <taxon>Atheliaceae</taxon>
        <taxon>Athelia</taxon>
    </lineage>
</organism>
<proteinExistence type="predicted"/>
<accession>A0A165XKG1</accession>
<protein>
    <recommendedName>
        <fullName evidence="3">BTB domain-containing protein</fullName>
    </recommendedName>
</protein>
<gene>
    <name evidence="1" type="ORF">FIBSPDRAFT_1052298</name>
</gene>
<dbReference type="AlphaFoldDB" id="A0A165XKG1"/>
<sequence length="427" mass="47971">MASPHRSPSPQTIVSTVLSASDEDFQLDVMPVDHNITVEERAEGSPSCSDVNTLPKDWVLFHEWKEQREDLLFKMWKQQRQELQATSAQKAIEELSVPEVARPVHERFFLPAQNIFFSVSNTLYSIPRAPFEWHSSAFTGKGLTKHDPFILDNIKAAHFDNFLSILYPYTYGVYTANTVEDWTAILHLADEWSFQSIRALAITHLLPIATDVEKIILGRQYAIDEWLGDTYLAVCMRDQSLTKEEGRRMQVDDIIEISAIRHEFRLGAQSKDALPSRLARCACVLAYLASGQTVTMPLVSSESTAMHSAHLGNGQGRSTLDAQILLPYVGDFVVLPELVVPSDEAGSAEKAREVAALERAERERDKEITERALCAFRDPAHNPIYGKPCSTESNRLDNVLEAVRVNNITQKLLDFIASYKAENSVLP</sequence>
<evidence type="ECO:0000313" key="1">
    <source>
        <dbReference type="EMBL" id="KZP08633.1"/>
    </source>
</evidence>
<keyword evidence="2" id="KW-1185">Reference proteome</keyword>